<reference evidence="1 2" key="1">
    <citation type="submission" date="2019-06" db="EMBL/GenBank/DDBJ databases">
        <title>Genome Sequence of the Brown Rot Fungal Pathogen Monilinia laxa.</title>
        <authorList>
            <person name="De Miccolis Angelini R.M."/>
            <person name="Landi L."/>
            <person name="Abate D."/>
            <person name="Pollastro S."/>
            <person name="Romanazzi G."/>
            <person name="Faretra F."/>
        </authorList>
    </citation>
    <scope>NUCLEOTIDE SEQUENCE [LARGE SCALE GENOMIC DNA]</scope>
    <source>
        <strain evidence="1 2">Mlax316</strain>
    </source>
</reference>
<dbReference type="AlphaFoldDB" id="A0A5N6JX23"/>
<comment type="caution">
    <text evidence="1">The sequence shown here is derived from an EMBL/GenBank/DDBJ whole genome shotgun (WGS) entry which is preliminary data.</text>
</comment>
<dbReference type="EMBL" id="VIGI01000012">
    <property type="protein sequence ID" value="KAB8293513.1"/>
    <property type="molecule type" value="Genomic_DNA"/>
</dbReference>
<evidence type="ECO:0000313" key="1">
    <source>
        <dbReference type="EMBL" id="KAB8293513.1"/>
    </source>
</evidence>
<evidence type="ECO:0000313" key="2">
    <source>
        <dbReference type="Proteomes" id="UP000326757"/>
    </source>
</evidence>
<proteinExistence type="predicted"/>
<keyword evidence="2" id="KW-1185">Reference proteome</keyword>
<name>A0A5N6JX23_MONLA</name>
<sequence length="98" mass="10625">MVVAIFMDRTKDVAAKVEYGTGNWELGTGDWGLGNGGKTPIHCLLLKTLIPPNPSLSFCILFIPPLHLFAISQPNPTHSNPFHLISHLTSHISISPSP</sequence>
<dbReference type="Proteomes" id="UP000326757">
    <property type="component" value="Unassembled WGS sequence"/>
</dbReference>
<organism evidence="1 2">
    <name type="scientific">Monilinia laxa</name>
    <name type="common">Brown rot fungus</name>
    <name type="synonym">Sclerotinia laxa</name>
    <dbReference type="NCBI Taxonomy" id="61186"/>
    <lineage>
        <taxon>Eukaryota</taxon>
        <taxon>Fungi</taxon>
        <taxon>Dikarya</taxon>
        <taxon>Ascomycota</taxon>
        <taxon>Pezizomycotina</taxon>
        <taxon>Leotiomycetes</taxon>
        <taxon>Helotiales</taxon>
        <taxon>Sclerotiniaceae</taxon>
        <taxon>Monilinia</taxon>
    </lineage>
</organism>
<protein>
    <submittedName>
        <fullName evidence="1">Uncharacterized protein</fullName>
    </submittedName>
</protein>
<gene>
    <name evidence="1" type="ORF">EYC80_007819</name>
</gene>
<accession>A0A5N6JX23</accession>